<evidence type="ECO:0000313" key="1">
    <source>
        <dbReference type="EMBL" id="KAK8872153.1"/>
    </source>
</evidence>
<dbReference type="EMBL" id="JAPFFF010000013">
    <property type="protein sequence ID" value="KAK8872153.1"/>
    <property type="molecule type" value="Genomic_DNA"/>
</dbReference>
<accession>A0ABR2J3P9</accession>
<keyword evidence="2" id="KW-1185">Reference proteome</keyword>
<protein>
    <recommendedName>
        <fullName evidence="3">F5/8 type C domain-containing protein</fullName>
    </recommendedName>
</protein>
<name>A0ABR2J3P9_9EUKA</name>
<evidence type="ECO:0008006" key="3">
    <source>
        <dbReference type="Google" id="ProtNLM"/>
    </source>
</evidence>
<evidence type="ECO:0000313" key="2">
    <source>
        <dbReference type="Proteomes" id="UP001470230"/>
    </source>
</evidence>
<gene>
    <name evidence="1" type="ORF">M9Y10_007915</name>
</gene>
<dbReference type="Gene3D" id="2.60.120.260">
    <property type="entry name" value="Galactose-binding domain-like"/>
    <property type="match status" value="1"/>
</dbReference>
<organism evidence="1 2">
    <name type="scientific">Tritrichomonas musculus</name>
    <dbReference type="NCBI Taxonomy" id="1915356"/>
    <lineage>
        <taxon>Eukaryota</taxon>
        <taxon>Metamonada</taxon>
        <taxon>Parabasalia</taxon>
        <taxon>Tritrichomonadida</taxon>
        <taxon>Tritrichomonadidae</taxon>
        <taxon>Tritrichomonas</taxon>
    </lineage>
</organism>
<reference evidence="1 2" key="1">
    <citation type="submission" date="2024-04" db="EMBL/GenBank/DDBJ databases">
        <title>Tritrichomonas musculus Genome.</title>
        <authorList>
            <person name="Alves-Ferreira E."/>
            <person name="Grigg M."/>
            <person name="Lorenzi H."/>
            <person name="Galac M."/>
        </authorList>
    </citation>
    <scope>NUCLEOTIDE SEQUENCE [LARGE SCALE GENOMIC DNA]</scope>
    <source>
        <strain evidence="1 2">EAF2021</strain>
    </source>
</reference>
<dbReference type="InterPro" id="IPR008979">
    <property type="entry name" value="Galactose-bd-like_sf"/>
</dbReference>
<sequence length="450" mass="53738">MTNFSLDLSNFKKIPLERFEHNFTFIVDNKQYTVNRFLADLLSPTITSYHYQDESIDTFTITTVDKFDKSETAFISKEDYFESFLNLYKHEEIQINQAQIKYYSEYFLQLGNIPEYLKLQDKLSDEITTDNVIDHLLNISSILKQNNLSYSIQNCQISKLVKYCSEQFYALDKEKIIHLDIDILSEILCQDELKIEDEDTLLRFILEIYEKDKQYAPLFEYIYFENVKEETLSEFFKEFDIEFLTKGTWSSIFYRLIQTDKRPLKNDRYEKHPKVKIITKEKNNDFRCIMRYLSEECGGNIHDKGVVEITSSPCQISPKCLVDYDNNNFYASNSQENVYVCFDFKDKQVQLTSYSIQSLRRGWGNVHLRNWVVEASNDKSNWDKIDEHTDDSTLNGYDRKAIFDTKQTDMFYRYIQIRQTGISWNNNYYTYFPYLELFGKLKINETEEVK</sequence>
<dbReference type="SUPFAM" id="SSF49785">
    <property type="entry name" value="Galactose-binding domain-like"/>
    <property type="match status" value="1"/>
</dbReference>
<comment type="caution">
    <text evidence="1">The sequence shown here is derived from an EMBL/GenBank/DDBJ whole genome shotgun (WGS) entry which is preliminary data.</text>
</comment>
<dbReference type="Proteomes" id="UP001470230">
    <property type="component" value="Unassembled WGS sequence"/>
</dbReference>
<proteinExistence type="predicted"/>